<evidence type="ECO:0000313" key="2">
    <source>
        <dbReference type="Proteomes" id="UP000244342"/>
    </source>
</evidence>
<dbReference type="Pfam" id="PF22885">
    <property type="entry name" value="DUF7020"/>
    <property type="match status" value="1"/>
</dbReference>
<accession>A0A2R4AM27</accession>
<evidence type="ECO:0000313" key="1">
    <source>
        <dbReference type="EMBL" id="AVR76113.1"/>
    </source>
</evidence>
<proteinExistence type="predicted"/>
<organism evidence="1 2">
    <name type="scientific">Aeromonas phage AhSzw-1</name>
    <dbReference type="NCBI Taxonomy" id="2138299"/>
    <lineage>
        <taxon>Viruses</taxon>
        <taxon>Duplodnaviria</taxon>
        <taxon>Heunggongvirae</taxon>
        <taxon>Uroviricota</taxon>
        <taxon>Caudoviricetes</taxon>
        <taxon>Demerecviridae</taxon>
        <taxon>Shenzhenvirus</taxon>
        <taxon>Shenzhenvirus AhSzw1</taxon>
    </lineage>
</organism>
<dbReference type="InterPro" id="IPR054285">
    <property type="entry name" value="DUF7020"/>
</dbReference>
<name>A0A2R4AM27_9CAUD</name>
<keyword evidence="2" id="KW-1185">Reference proteome</keyword>
<dbReference type="EMBL" id="MG676225">
    <property type="protein sequence ID" value="AVR76113.1"/>
    <property type="molecule type" value="Genomic_DNA"/>
</dbReference>
<reference evidence="2" key="1">
    <citation type="submission" date="2017-12" db="EMBL/GenBank/DDBJ databases">
        <title>Genomic characterization of T5-related Aeromonas hydrophila phages AhSzq-1 and AhSzw-1 and proposal to be two new species.</title>
        <authorList>
            <person name="Yuan S."/>
            <person name="Chen L."/>
            <person name="Ma Y."/>
        </authorList>
    </citation>
    <scope>NUCLEOTIDE SEQUENCE [LARGE SCALE GENOMIC DNA]</scope>
</reference>
<dbReference type="Proteomes" id="UP000244342">
    <property type="component" value="Segment"/>
</dbReference>
<sequence>MLVSAKNLVQCHRQIQSGAVALLEEATQTRDLKLAWEVFSELAEVLPKLDWVPSRERYPEFRKFIGKDSCFDQERHTFCDFVTLMEEPVHMVVNGASDAEIAEYTEMTREKIETLMWEILHGGYSGFTYDW</sequence>
<gene>
    <name evidence="1" type="ORF">AhSzw1_77</name>
</gene>
<protein>
    <submittedName>
        <fullName evidence="1">Uncharacterized protein</fullName>
    </submittedName>
</protein>